<gene>
    <name evidence="1" type="ORF">ColSpa_12799</name>
</gene>
<evidence type="ECO:0000313" key="2">
    <source>
        <dbReference type="Proteomes" id="UP001055115"/>
    </source>
</evidence>
<comment type="caution">
    <text evidence="1">The sequence shown here is derived from an EMBL/GenBank/DDBJ whole genome shotgun (WGS) entry which is preliminary data.</text>
</comment>
<dbReference type="RefSeq" id="XP_049134968.1">
    <property type="nucleotide sequence ID" value="XM_049279011.1"/>
</dbReference>
<dbReference type="Proteomes" id="UP001055115">
    <property type="component" value="Unassembled WGS sequence"/>
</dbReference>
<evidence type="ECO:0000313" key="1">
    <source>
        <dbReference type="EMBL" id="GKT52618.1"/>
    </source>
</evidence>
<protein>
    <submittedName>
        <fullName evidence="1">Uncharacterized protein</fullName>
    </submittedName>
</protein>
<dbReference type="AlphaFoldDB" id="A0AA37PI42"/>
<dbReference type="EMBL" id="BQXU01000073">
    <property type="protein sequence ID" value="GKT52618.1"/>
    <property type="molecule type" value="Genomic_DNA"/>
</dbReference>
<sequence length="63" mass="6588">MATPLDDVASQRPGTIRNDISVEGAVLLTDAFDKFTGSLLETGRFGVEVGQISPDSKSLPLPG</sequence>
<organism evidence="1 2">
    <name type="scientific">Colletotrichum spaethianum</name>
    <dbReference type="NCBI Taxonomy" id="700344"/>
    <lineage>
        <taxon>Eukaryota</taxon>
        <taxon>Fungi</taxon>
        <taxon>Dikarya</taxon>
        <taxon>Ascomycota</taxon>
        <taxon>Pezizomycotina</taxon>
        <taxon>Sordariomycetes</taxon>
        <taxon>Hypocreomycetidae</taxon>
        <taxon>Glomerellales</taxon>
        <taxon>Glomerellaceae</taxon>
        <taxon>Colletotrichum</taxon>
        <taxon>Colletotrichum spaethianum species complex</taxon>
    </lineage>
</organism>
<dbReference type="GeneID" id="73333601"/>
<keyword evidence="2" id="KW-1185">Reference proteome</keyword>
<name>A0AA37PI42_9PEZI</name>
<reference evidence="1 2" key="1">
    <citation type="submission" date="2022-03" db="EMBL/GenBank/DDBJ databases">
        <title>Genome data of Colletotrichum spp.</title>
        <authorList>
            <person name="Utami Y.D."/>
            <person name="Hiruma K."/>
        </authorList>
    </citation>
    <scope>NUCLEOTIDE SEQUENCE [LARGE SCALE GENOMIC DNA]</scope>
    <source>
        <strain evidence="1 2">MAFF 239500</strain>
    </source>
</reference>
<accession>A0AA37PI42</accession>
<proteinExistence type="predicted"/>